<protein>
    <submittedName>
        <fullName evidence="3">Uncharacterized protein involved in outer membrane biogenesis</fullName>
    </submittedName>
</protein>
<keyword evidence="4" id="KW-1185">Reference proteome</keyword>
<dbReference type="Pfam" id="PF05359">
    <property type="entry name" value="DUF748"/>
    <property type="match status" value="1"/>
</dbReference>
<keyword evidence="2" id="KW-0812">Transmembrane</keyword>
<dbReference type="OrthoDB" id="9771783at2"/>
<sequence>MSENKTRRGFKKKRYTIPIIILILLIAFRLYLPILVKNNINKVLADIPGYYGQVDDVGISLYRGAYVINGMYLNKGTAESQIPFLNFPKSDISIEWKSLFKGKIVSEIIMTSPEIVYIFEDQKEESGDANVDDWTKALTDIVPIDINHFEVHDGKIAFVQLSADPNIDLQIDKLELTADNLRNVVEKGRILPSPIRASGVSIGNGKVSLEGNMNLVKEIPDMDLSFSLENADVTALNDFTKYYAGLDFDKGTFGIYSEIAIADGHLIGYVKPLFTDTKLIGEGDSFLDVLWEGFVGIFKFVLKNQGTDTLATKVPFEGDLNNVEAGVWPTVKNIFENAWIEAFKGEVDDDINYKDAFDKGEITREQKREIRKKEREERKTQRKKEREVKKG</sequence>
<dbReference type="PATRIC" id="fig|746697.3.peg.259"/>
<keyword evidence="2" id="KW-1133">Transmembrane helix</keyword>
<feature type="transmembrane region" description="Helical" evidence="2">
    <location>
        <begin position="15"/>
        <end position="32"/>
    </location>
</feature>
<evidence type="ECO:0000256" key="1">
    <source>
        <dbReference type="SAM" id="MobiDB-lite"/>
    </source>
</evidence>
<reference evidence="3 4" key="1">
    <citation type="submission" date="2012-06" db="EMBL/GenBank/DDBJ databases">
        <title>The complete genome of Aequorivita sublithincola DSM 14238.</title>
        <authorList>
            <consortium name="US DOE Joint Genome Institute (JGI-PGF)"/>
            <person name="Lucas S."/>
            <person name="Copeland A."/>
            <person name="Lapidus A."/>
            <person name="Goodwin L."/>
            <person name="Pitluck S."/>
            <person name="Peters L."/>
            <person name="Munk A.C.C."/>
            <person name="Kyrpides N."/>
            <person name="Mavromatis K."/>
            <person name="Pagani I."/>
            <person name="Ivanova N."/>
            <person name="Ovchinnikova G."/>
            <person name="Zeytun A."/>
            <person name="Detter J.C."/>
            <person name="Han C."/>
            <person name="Land M."/>
            <person name="Hauser L."/>
            <person name="Markowitz V."/>
            <person name="Cheng J.-F."/>
            <person name="Hugenholtz P."/>
            <person name="Woyke T."/>
            <person name="Wu D."/>
            <person name="Tindall B."/>
            <person name="Faehnrich R."/>
            <person name="Brambilla E."/>
            <person name="Klenk H.-P."/>
            <person name="Eisen J.A."/>
        </authorList>
    </citation>
    <scope>NUCLEOTIDE SEQUENCE [LARGE SCALE GENOMIC DNA]</scope>
    <source>
        <strain evidence="4">DSM 14238 / LMG 21431 / ACAM 643 / 9-3</strain>
    </source>
</reference>
<dbReference type="InterPro" id="IPR008023">
    <property type="entry name" value="DUF748"/>
</dbReference>
<evidence type="ECO:0000313" key="3">
    <source>
        <dbReference type="EMBL" id="AFL79775.1"/>
    </source>
</evidence>
<accession>I3YS07</accession>
<dbReference type="eggNOG" id="COG2982">
    <property type="taxonomic scope" value="Bacteria"/>
</dbReference>
<keyword evidence="2" id="KW-0472">Membrane</keyword>
<proteinExistence type="predicted"/>
<gene>
    <name evidence="3" type="ordered locus">Aeqsu_0254</name>
</gene>
<evidence type="ECO:0000313" key="4">
    <source>
        <dbReference type="Proteomes" id="UP000006049"/>
    </source>
</evidence>
<dbReference type="RefSeq" id="WP_014781033.1">
    <property type="nucleotide sequence ID" value="NC_018013.1"/>
</dbReference>
<name>I3YS07_AEQSU</name>
<dbReference type="STRING" id="746697.Aeqsu_0254"/>
<dbReference type="KEGG" id="asl:Aeqsu_0254"/>
<dbReference type="AlphaFoldDB" id="I3YS07"/>
<evidence type="ECO:0000256" key="2">
    <source>
        <dbReference type="SAM" id="Phobius"/>
    </source>
</evidence>
<organism evidence="3 4">
    <name type="scientific">Aequorivita sublithincola (strain DSM 14238 / LMG 21431 / ACAM 643 / 9-3)</name>
    <dbReference type="NCBI Taxonomy" id="746697"/>
    <lineage>
        <taxon>Bacteria</taxon>
        <taxon>Pseudomonadati</taxon>
        <taxon>Bacteroidota</taxon>
        <taxon>Flavobacteriia</taxon>
        <taxon>Flavobacteriales</taxon>
        <taxon>Flavobacteriaceae</taxon>
        <taxon>Aequorivita</taxon>
    </lineage>
</organism>
<dbReference type="HOGENOM" id="CLU_056895_0_0_10"/>
<dbReference type="EMBL" id="CP003280">
    <property type="protein sequence ID" value="AFL79775.1"/>
    <property type="molecule type" value="Genomic_DNA"/>
</dbReference>
<feature type="region of interest" description="Disordered" evidence="1">
    <location>
        <begin position="368"/>
        <end position="391"/>
    </location>
</feature>
<dbReference type="Proteomes" id="UP000006049">
    <property type="component" value="Chromosome"/>
</dbReference>